<dbReference type="InterPro" id="IPR013762">
    <property type="entry name" value="Integrase-like_cat_sf"/>
</dbReference>
<dbReference type="GO" id="GO:0003677">
    <property type="term" value="F:DNA binding"/>
    <property type="evidence" value="ECO:0007669"/>
    <property type="project" value="UniProtKB-KW"/>
</dbReference>
<dbReference type="CDD" id="cd01189">
    <property type="entry name" value="INT_ICEBs1_C_like"/>
    <property type="match status" value="1"/>
</dbReference>
<dbReference type="PROSITE" id="PS51898">
    <property type="entry name" value="TYR_RECOMBINASE"/>
    <property type="match status" value="1"/>
</dbReference>
<feature type="domain" description="Tyr recombinase" evidence="4">
    <location>
        <begin position="187"/>
        <end position="389"/>
    </location>
</feature>
<dbReference type="RefSeq" id="WP_037617739.1">
    <property type="nucleotide sequence ID" value="NZ_JPEN01000095.1"/>
</dbReference>
<evidence type="ECO:0000259" key="4">
    <source>
        <dbReference type="PROSITE" id="PS51898"/>
    </source>
</evidence>
<dbReference type="PANTHER" id="PTHR30349:SF64">
    <property type="entry name" value="PROPHAGE INTEGRASE INTD-RELATED"/>
    <property type="match status" value="1"/>
</dbReference>
<evidence type="ECO:0000313" key="5">
    <source>
        <dbReference type="EMBL" id="KGM36599.1"/>
    </source>
</evidence>
<gene>
    <name evidence="5" type="ORF">SSIN_1645</name>
</gene>
<keyword evidence="2" id="KW-0238">DNA-binding</keyword>
<protein>
    <submittedName>
        <fullName evidence="5">Site-specific recombinase, phage integrase family</fullName>
    </submittedName>
</protein>
<keyword evidence="3" id="KW-0233">DNA recombination</keyword>
<evidence type="ECO:0000313" key="6">
    <source>
        <dbReference type="Proteomes" id="UP000030019"/>
    </source>
</evidence>
<comment type="similarity">
    <text evidence="1">Belongs to the 'phage' integrase family.</text>
</comment>
<dbReference type="Gene3D" id="1.10.443.10">
    <property type="entry name" value="Intergrase catalytic core"/>
    <property type="match status" value="1"/>
</dbReference>
<dbReference type="InterPro" id="IPR011010">
    <property type="entry name" value="DNA_brk_join_enz"/>
</dbReference>
<evidence type="ECO:0000256" key="3">
    <source>
        <dbReference type="ARBA" id="ARBA00023172"/>
    </source>
</evidence>
<dbReference type="Pfam" id="PF00589">
    <property type="entry name" value="Phage_integrase"/>
    <property type="match status" value="1"/>
</dbReference>
<dbReference type="SUPFAM" id="SSF56349">
    <property type="entry name" value="DNA breaking-rejoining enzymes"/>
    <property type="match status" value="1"/>
</dbReference>
<organism evidence="5 6">
    <name type="scientific">Streptococcus sinensis</name>
    <dbReference type="NCBI Taxonomy" id="176090"/>
    <lineage>
        <taxon>Bacteria</taxon>
        <taxon>Bacillati</taxon>
        <taxon>Bacillota</taxon>
        <taxon>Bacilli</taxon>
        <taxon>Lactobacillales</taxon>
        <taxon>Streptococcaceae</taxon>
        <taxon>Streptococcus</taxon>
    </lineage>
</organism>
<dbReference type="PATRIC" id="fig|176090.4.peg.1592"/>
<reference evidence="5 6" key="1">
    <citation type="submission" date="2014-06" db="EMBL/GenBank/DDBJ databases">
        <authorList>
            <person name="Teng J.L."/>
            <person name="Huang Y."/>
            <person name="Tse H."/>
            <person name="Lau S.K."/>
            <person name="Woo P.C."/>
        </authorList>
    </citation>
    <scope>NUCLEOTIDE SEQUENCE [LARGE SCALE GENOMIC DNA]</scope>
    <source>
        <strain evidence="5 6">HKU4</strain>
    </source>
</reference>
<dbReference type="Proteomes" id="UP000030019">
    <property type="component" value="Unassembled WGS sequence"/>
</dbReference>
<dbReference type="EMBL" id="JPEN01000095">
    <property type="protein sequence ID" value="KGM36599.1"/>
    <property type="molecule type" value="Genomic_DNA"/>
</dbReference>
<evidence type="ECO:0000256" key="1">
    <source>
        <dbReference type="ARBA" id="ARBA00008857"/>
    </source>
</evidence>
<dbReference type="GO" id="GO:0006310">
    <property type="term" value="P:DNA recombination"/>
    <property type="evidence" value="ECO:0007669"/>
    <property type="project" value="UniProtKB-KW"/>
</dbReference>
<proteinExistence type="inferred from homology"/>
<dbReference type="InterPro" id="IPR050090">
    <property type="entry name" value="Tyrosine_recombinase_XerCD"/>
</dbReference>
<dbReference type="PANTHER" id="PTHR30349">
    <property type="entry name" value="PHAGE INTEGRASE-RELATED"/>
    <property type="match status" value="1"/>
</dbReference>
<dbReference type="STRING" id="176090.SSIN_1645"/>
<evidence type="ECO:0000256" key="2">
    <source>
        <dbReference type="ARBA" id="ARBA00023125"/>
    </source>
</evidence>
<sequence length="412" mass="48072">MPKNQQKTKFPGVYTDKDGKFFIQTEFGKDRVTGKRIRKKSRFDQHGNPFNSAAEANKELNRLKYEYQQSQGYSNYRMKYRQFMEEHYIPYYRTTVEHSTFSVREKNLLQLCDRFGDTTLRSITLEQVQMFRTWLLTSQDEDGAGYSQGYASLIFGMFRKSLDYALQMGYVEKNISKQSNAIPKGKSNVPYWTKSEFEAVISQIYIEDVYEHLNFVMIWVYFMTGVRVNEGCALQWNDVDFDKQRLRVHHMLIVKNKKEWTRNSHTKTKDGKRMISLDKDTIDVLKKWRKAQKKIGLGHENDFIFSYDGLPMLKSTISRIIKRYAKIAHVKPIQAKGLRHSHASLLINELNAPVLILSKRLGHSSPEITLKHYSHLWDGADEVITNEMVGIINVSFPSSSLVHFNGNQSISK</sequence>
<dbReference type="AlphaFoldDB" id="A0A0A0DES3"/>
<dbReference type="eggNOG" id="COG0582">
    <property type="taxonomic scope" value="Bacteria"/>
</dbReference>
<dbReference type="Gene3D" id="1.10.150.130">
    <property type="match status" value="1"/>
</dbReference>
<keyword evidence="6" id="KW-1185">Reference proteome</keyword>
<name>A0A0A0DES3_9STRE</name>
<dbReference type="InterPro" id="IPR010998">
    <property type="entry name" value="Integrase_recombinase_N"/>
</dbReference>
<dbReference type="GO" id="GO:0015074">
    <property type="term" value="P:DNA integration"/>
    <property type="evidence" value="ECO:0007669"/>
    <property type="project" value="InterPro"/>
</dbReference>
<comment type="caution">
    <text evidence="5">The sequence shown here is derived from an EMBL/GenBank/DDBJ whole genome shotgun (WGS) entry which is preliminary data.</text>
</comment>
<dbReference type="InterPro" id="IPR002104">
    <property type="entry name" value="Integrase_catalytic"/>
</dbReference>
<accession>A0A0A0DES3</accession>